<comment type="similarity">
    <text evidence="2">Belongs to the CpsC/CapA family.</text>
</comment>
<evidence type="ECO:0000256" key="8">
    <source>
        <dbReference type="SAM" id="Phobius"/>
    </source>
</evidence>
<dbReference type="RefSeq" id="WP_090396008.1">
    <property type="nucleotide sequence ID" value="NZ_FNEN01000002.1"/>
</dbReference>
<feature type="transmembrane region" description="Helical" evidence="8">
    <location>
        <begin position="21"/>
        <end position="40"/>
    </location>
</feature>
<dbReference type="PANTHER" id="PTHR32309">
    <property type="entry name" value="TYROSINE-PROTEIN KINASE"/>
    <property type="match status" value="1"/>
</dbReference>
<gene>
    <name evidence="11" type="ORF">SAMN04488123_10281</name>
</gene>
<reference evidence="11 12" key="1">
    <citation type="submission" date="2016-10" db="EMBL/GenBank/DDBJ databases">
        <authorList>
            <person name="de Groot N.N."/>
        </authorList>
    </citation>
    <scope>NUCLEOTIDE SEQUENCE [LARGE SCALE GENOMIC DNA]</scope>
    <source>
        <strain evidence="11 12">DSM 21771</strain>
    </source>
</reference>
<evidence type="ECO:0000256" key="2">
    <source>
        <dbReference type="ARBA" id="ARBA00006683"/>
    </source>
</evidence>
<keyword evidence="5 8" id="KW-1133">Transmembrane helix</keyword>
<protein>
    <submittedName>
        <fullName evidence="11">Capsular polysaccharide biosynthesis protein</fullName>
    </submittedName>
</protein>
<evidence type="ECO:0000256" key="1">
    <source>
        <dbReference type="ARBA" id="ARBA00004651"/>
    </source>
</evidence>
<evidence type="ECO:0000259" key="10">
    <source>
        <dbReference type="Pfam" id="PF13807"/>
    </source>
</evidence>
<feature type="domain" description="Polysaccharide chain length determinant N-terminal" evidence="9">
    <location>
        <begin position="3"/>
        <end position="94"/>
    </location>
</feature>
<keyword evidence="3" id="KW-1003">Cell membrane</keyword>
<keyword evidence="12" id="KW-1185">Reference proteome</keyword>
<dbReference type="InterPro" id="IPR050445">
    <property type="entry name" value="Bact_polysacc_biosynth/exp"/>
</dbReference>
<sequence length="250" mass="27023">MEETISLKEILETLKKRWRMIALITAGAVILSAFISFFIMTPQYEASASLLVNQGQEQQEDTIEVGDIDTNVELINTYSVIISSPAILDLVIEQTGVDRTYSELESQVDVNPEGESQVVSVAVTDPDPRTAMTLADSIAGVFQSEVDDIMNIDNVSILTSATDGEAMSPVSPQPALNMAIAFVVGLMASVGLAFLLEFLDNTIKDEDDVEKELGLIALGSIPEMTPADGRNTQSAIQGRSYNVQKTTETN</sequence>
<evidence type="ECO:0000313" key="12">
    <source>
        <dbReference type="Proteomes" id="UP000198853"/>
    </source>
</evidence>
<dbReference type="GO" id="GO:0005886">
    <property type="term" value="C:plasma membrane"/>
    <property type="evidence" value="ECO:0007669"/>
    <property type="project" value="UniProtKB-SubCell"/>
</dbReference>
<keyword evidence="6 8" id="KW-0472">Membrane</keyword>
<dbReference type="OrthoDB" id="2360475at2"/>
<evidence type="ECO:0000256" key="4">
    <source>
        <dbReference type="ARBA" id="ARBA00022692"/>
    </source>
</evidence>
<evidence type="ECO:0000256" key="3">
    <source>
        <dbReference type="ARBA" id="ARBA00022475"/>
    </source>
</evidence>
<dbReference type="EMBL" id="FNEN01000002">
    <property type="protein sequence ID" value="SDI42345.1"/>
    <property type="molecule type" value="Genomic_DNA"/>
</dbReference>
<evidence type="ECO:0000256" key="5">
    <source>
        <dbReference type="ARBA" id="ARBA00022989"/>
    </source>
</evidence>
<comment type="subcellular location">
    <subcellularLocation>
        <location evidence="1">Cell membrane</location>
        <topology evidence="1">Multi-pass membrane protein</topology>
    </subcellularLocation>
</comment>
<feature type="compositionally biased region" description="Polar residues" evidence="7">
    <location>
        <begin position="230"/>
        <end position="250"/>
    </location>
</feature>
<name>A0A1G8KG23_9BACI</name>
<accession>A0A1G8KG23</accession>
<proteinExistence type="inferred from homology"/>
<dbReference type="Pfam" id="PF02706">
    <property type="entry name" value="Wzz"/>
    <property type="match status" value="1"/>
</dbReference>
<dbReference type="Proteomes" id="UP000198853">
    <property type="component" value="Unassembled WGS sequence"/>
</dbReference>
<feature type="transmembrane region" description="Helical" evidence="8">
    <location>
        <begin position="175"/>
        <end position="196"/>
    </location>
</feature>
<feature type="domain" description="Tyrosine-protein kinase G-rich" evidence="10">
    <location>
        <begin position="145"/>
        <end position="196"/>
    </location>
</feature>
<dbReference type="AlphaFoldDB" id="A0A1G8KG23"/>
<dbReference type="InterPro" id="IPR032807">
    <property type="entry name" value="GNVR"/>
</dbReference>
<dbReference type="InterPro" id="IPR003856">
    <property type="entry name" value="LPS_length_determ_N"/>
</dbReference>
<organism evidence="11 12">
    <name type="scientific">Natribacillus halophilus</name>
    <dbReference type="NCBI Taxonomy" id="549003"/>
    <lineage>
        <taxon>Bacteria</taxon>
        <taxon>Bacillati</taxon>
        <taxon>Bacillota</taxon>
        <taxon>Bacilli</taxon>
        <taxon>Bacillales</taxon>
        <taxon>Bacillaceae</taxon>
        <taxon>Natribacillus</taxon>
    </lineage>
</organism>
<feature type="region of interest" description="Disordered" evidence="7">
    <location>
        <begin position="226"/>
        <end position="250"/>
    </location>
</feature>
<dbReference type="GO" id="GO:0004713">
    <property type="term" value="F:protein tyrosine kinase activity"/>
    <property type="evidence" value="ECO:0007669"/>
    <property type="project" value="TreeGrafter"/>
</dbReference>
<dbReference type="PANTHER" id="PTHR32309:SF13">
    <property type="entry name" value="FERRIC ENTEROBACTIN TRANSPORT PROTEIN FEPE"/>
    <property type="match status" value="1"/>
</dbReference>
<keyword evidence="4 8" id="KW-0812">Transmembrane</keyword>
<evidence type="ECO:0000256" key="6">
    <source>
        <dbReference type="ARBA" id="ARBA00023136"/>
    </source>
</evidence>
<evidence type="ECO:0000256" key="7">
    <source>
        <dbReference type="SAM" id="MobiDB-lite"/>
    </source>
</evidence>
<evidence type="ECO:0000259" key="9">
    <source>
        <dbReference type="Pfam" id="PF02706"/>
    </source>
</evidence>
<evidence type="ECO:0000313" key="11">
    <source>
        <dbReference type="EMBL" id="SDI42345.1"/>
    </source>
</evidence>
<dbReference type="Pfam" id="PF13807">
    <property type="entry name" value="GNVR"/>
    <property type="match status" value="1"/>
</dbReference>